<dbReference type="PROSITE" id="PS50293">
    <property type="entry name" value="TPR_REGION"/>
    <property type="match status" value="2"/>
</dbReference>
<dbReference type="PANTHER" id="PTHR44858:SF1">
    <property type="entry name" value="UDP-N-ACETYLGLUCOSAMINE--PEPTIDE N-ACETYLGLUCOSAMINYLTRANSFERASE SPINDLY-RELATED"/>
    <property type="match status" value="1"/>
</dbReference>
<dbReference type="AlphaFoldDB" id="A0A382PJV5"/>
<dbReference type="InterPro" id="IPR019734">
    <property type="entry name" value="TPR_rpt"/>
</dbReference>
<evidence type="ECO:0000256" key="1">
    <source>
        <dbReference type="ARBA" id="ARBA00022737"/>
    </source>
</evidence>
<dbReference type="SMART" id="SM00028">
    <property type="entry name" value="TPR"/>
    <property type="match status" value="3"/>
</dbReference>
<dbReference type="SUPFAM" id="SSF48452">
    <property type="entry name" value="TPR-like"/>
    <property type="match status" value="1"/>
</dbReference>
<dbReference type="Pfam" id="PF13414">
    <property type="entry name" value="TPR_11"/>
    <property type="match status" value="1"/>
</dbReference>
<keyword evidence="2" id="KW-0802">TPR repeat</keyword>
<dbReference type="Pfam" id="PF13181">
    <property type="entry name" value="TPR_8"/>
    <property type="match status" value="1"/>
</dbReference>
<evidence type="ECO:0000313" key="3">
    <source>
        <dbReference type="EMBL" id="SVC72948.1"/>
    </source>
</evidence>
<organism evidence="3">
    <name type="scientific">marine metagenome</name>
    <dbReference type="NCBI Taxonomy" id="408172"/>
    <lineage>
        <taxon>unclassified sequences</taxon>
        <taxon>metagenomes</taxon>
        <taxon>ecological metagenomes</taxon>
    </lineage>
</organism>
<dbReference type="PANTHER" id="PTHR44858">
    <property type="entry name" value="TETRATRICOPEPTIDE REPEAT PROTEIN 6"/>
    <property type="match status" value="1"/>
</dbReference>
<reference evidence="3" key="1">
    <citation type="submission" date="2018-05" db="EMBL/GenBank/DDBJ databases">
        <authorList>
            <person name="Lanie J.A."/>
            <person name="Ng W.-L."/>
            <person name="Kazmierczak K.M."/>
            <person name="Andrzejewski T.M."/>
            <person name="Davidsen T.M."/>
            <person name="Wayne K.J."/>
            <person name="Tettelin H."/>
            <person name="Glass J.I."/>
            <person name="Rusch D."/>
            <person name="Podicherti R."/>
            <person name="Tsui H.-C.T."/>
            <person name="Winkler M.E."/>
        </authorList>
    </citation>
    <scope>NUCLEOTIDE SEQUENCE</scope>
</reference>
<dbReference type="EMBL" id="UINC01107516">
    <property type="protein sequence ID" value="SVC72948.1"/>
    <property type="molecule type" value="Genomic_DNA"/>
</dbReference>
<dbReference type="InterPro" id="IPR050498">
    <property type="entry name" value="Ycf3"/>
</dbReference>
<gene>
    <name evidence="3" type="ORF">METZ01_LOCUS325802</name>
</gene>
<evidence type="ECO:0000256" key="2">
    <source>
        <dbReference type="ARBA" id="ARBA00022803"/>
    </source>
</evidence>
<keyword evidence="1" id="KW-0677">Repeat</keyword>
<dbReference type="PROSITE" id="PS50005">
    <property type="entry name" value="TPR"/>
    <property type="match status" value="1"/>
</dbReference>
<name>A0A382PJV5_9ZZZZ</name>
<dbReference type="InterPro" id="IPR011990">
    <property type="entry name" value="TPR-like_helical_dom_sf"/>
</dbReference>
<feature type="non-terminal residue" evidence="3">
    <location>
        <position position="1"/>
    </location>
</feature>
<proteinExistence type="predicted"/>
<sequence>VVRADKGADGRYNAGLDHQEQGRLEEAIAEYDEAIKLNPEFAAALKNRGVAYGELGQVGRAIQDCQTVISLNSEDAVAYINLGLLFHQIGQPENAALAYTEAM</sequence>
<accession>A0A382PJV5</accession>
<dbReference type="Gene3D" id="1.25.40.10">
    <property type="entry name" value="Tetratricopeptide repeat domain"/>
    <property type="match status" value="1"/>
</dbReference>
<protein>
    <submittedName>
        <fullName evidence="3">Uncharacterized protein</fullName>
    </submittedName>
</protein>